<dbReference type="Pfam" id="PF15699">
    <property type="entry name" value="NPR1_interact"/>
    <property type="match status" value="1"/>
</dbReference>
<evidence type="ECO:0000256" key="2">
    <source>
        <dbReference type="ARBA" id="ARBA00009937"/>
    </source>
</evidence>
<evidence type="ECO:0000313" key="5">
    <source>
        <dbReference type="EMBL" id="KAF4370047.1"/>
    </source>
</evidence>
<accession>A0A7J6GKT0</accession>
<dbReference type="GO" id="GO:0010112">
    <property type="term" value="P:regulation of systemic acquired resistance"/>
    <property type="evidence" value="ECO:0007669"/>
    <property type="project" value="InterPro"/>
</dbReference>
<dbReference type="EMBL" id="JAATIQ010000209">
    <property type="protein sequence ID" value="KAF4370047.1"/>
    <property type="molecule type" value="Genomic_DNA"/>
</dbReference>
<dbReference type="Proteomes" id="UP000525078">
    <property type="component" value="Unassembled WGS sequence"/>
</dbReference>
<comment type="subcellular location">
    <subcellularLocation>
        <location evidence="1">Nucleus</location>
    </subcellularLocation>
</comment>
<keyword evidence="3" id="KW-0539">Nucleus</keyword>
<comment type="caution">
    <text evidence="6">The sequence shown here is derived from an EMBL/GenBank/DDBJ whole genome shotgun (WGS) entry which is preliminary data.</text>
</comment>
<dbReference type="GO" id="GO:0005634">
    <property type="term" value="C:nucleus"/>
    <property type="evidence" value="ECO:0007669"/>
    <property type="project" value="UniProtKB-SubCell"/>
</dbReference>
<comment type="similarity">
    <text evidence="2">Belongs to the NPR1-interactor family.</text>
</comment>
<reference evidence="7 8" key="1">
    <citation type="journal article" date="2020" name="bioRxiv">
        <title>Sequence and annotation of 42 cannabis genomes reveals extensive copy number variation in cannabinoid synthesis and pathogen resistance genes.</title>
        <authorList>
            <person name="Mckernan K.J."/>
            <person name="Helbert Y."/>
            <person name="Kane L.T."/>
            <person name="Ebling H."/>
            <person name="Zhang L."/>
            <person name="Liu B."/>
            <person name="Eaton Z."/>
            <person name="Mclaughlin S."/>
            <person name="Kingan S."/>
            <person name="Baybayan P."/>
            <person name="Concepcion G."/>
            <person name="Jordan M."/>
            <person name="Riva A."/>
            <person name="Barbazuk W."/>
            <person name="Harkins T."/>
        </authorList>
    </citation>
    <scope>NUCLEOTIDE SEQUENCE [LARGE SCALE GENOMIC DNA]</scope>
    <source>
        <strain evidence="7 8">cv. Jamaican Lion 4</strain>
        <strain evidence="5">Father</strain>
        <strain evidence="6">Mother</strain>
        <tissue evidence="6">Leaf</tissue>
    </source>
</reference>
<feature type="compositionally biased region" description="Acidic residues" evidence="4">
    <location>
        <begin position="39"/>
        <end position="52"/>
    </location>
</feature>
<feature type="compositionally biased region" description="Basic and acidic residues" evidence="4">
    <location>
        <begin position="28"/>
        <end position="38"/>
    </location>
</feature>
<dbReference type="Proteomes" id="UP000583929">
    <property type="component" value="Unassembled WGS sequence"/>
</dbReference>
<protein>
    <submittedName>
        <fullName evidence="6">Uncharacterized protein</fullName>
    </submittedName>
</protein>
<dbReference type="PANTHER" id="PTHR33669">
    <property type="entry name" value="PROTEIN NEGATIVE REGULATOR OF RESISTANCE"/>
    <property type="match status" value="1"/>
</dbReference>
<evidence type="ECO:0000313" key="8">
    <source>
        <dbReference type="Proteomes" id="UP000583929"/>
    </source>
</evidence>
<dbReference type="InterPro" id="IPR031425">
    <property type="entry name" value="NPR1/NH1-interacting"/>
</dbReference>
<dbReference type="PANTHER" id="PTHR33669:SF14">
    <property type="entry name" value="NRR REPRESSOR HOMOLOG 3"/>
    <property type="match status" value="1"/>
</dbReference>
<dbReference type="AlphaFoldDB" id="A0A7J6GKT0"/>
<evidence type="ECO:0000256" key="4">
    <source>
        <dbReference type="SAM" id="MobiDB-lite"/>
    </source>
</evidence>
<organism evidence="6 7">
    <name type="scientific">Cannabis sativa</name>
    <name type="common">Hemp</name>
    <name type="synonym">Marijuana</name>
    <dbReference type="NCBI Taxonomy" id="3483"/>
    <lineage>
        <taxon>Eukaryota</taxon>
        <taxon>Viridiplantae</taxon>
        <taxon>Streptophyta</taxon>
        <taxon>Embryophyta</taxon>
        <taxon>Tracheophyta</taxon>
        <taxon>Spermatophyta</taxon>
        <taxon>Magnoliopsida</taxon>
        <taxon>eudicotyledons</taxon>
        <taxon>Gunneridae</taxon>
        <taxon>Pentapetalae</taxon>
        <taxon>rosids</taxon>
        <taxon>fabids</taxon>
        <taxon>Rosales</taxon>
        <taxon>Cannabaceae</taxon>
        <taxon>Cannabis</taxon>
    </lineage>
</organism>
<name>A0A7J6GKT0_CANSA</name>
<sequence length="260" mass="30098">MDHQSCPQTTDDRDVMETIKKKKAKTVSCDDHNDCQRDEQEEVDCENDNDNDDDEGKIDKFFELITSFKEARNRLRKGVNVMSNNDDNSNQEIKMNERNTIAQTKKRKQFYDDNDINSGKTSWIPSFVREDFISGLEFRGIPSVFSTPNNNTSNIPNDQSHPRRKSQFINEDCLDCRLKSTDPSNLSRSNLVDEEAIDQPFLILGSFNIESWILQESCSDITLVNSYNTKSTHTNMHNNFIQTRYQTKFKTRQVIGTIKA</sequence>
<evidence type="ECO:0000313" key="6">
    <source>
        <dbReference type="EMBL" id="KAF4383502.1"/>
    </source>
</evidence>
<proteinExistence type="inferred from homology"/>
<gene>
    <name evidence="6" type="ORF">F8388_014002</name>
    <name evidence="5" type="ORF">G4B88_028324</name>
</gene>
<feature type="region of interest" description="Disordered" evidence="4">
    <location>
        <begin position="22"/>
        <end position="52"/>
    </location>
</feature>
<keyword evidence="8" id="KW-1185">Reference proteome</keyword>
<evidence type="ECO:0000256" key="3">
    <source>
        <dbReference type="ARBA" id="ARBA00023242"/>
    </source>
</evidence>
<evidence type="ECO:0000313" key="7">
    <source>
        <dbReference type="Proteomes" id="UP000525078"/>
    </source>
</evidence>
<dbReference type="EMBL" id="JAATIP010000052">
    <property type="protein sequence ID" value="KAF4383502.1"/>
    <property type="molecule type" value="Genomic_DNA"/>
</dbReference>
<evidence type="ECO:0000256" key="1">
    <source>
        <dbReference type="ARBA" id="ARBA00004123"/>
    </source>
</evidence>